<evidence type="ECO:0000313" key="1">
    <source>
        <dbReference type="Ensembl" id="ENSSANP00000025894.1"/>
    </source>
</evidence>
<proteinExistence type="predicted"/>
<evidence type="ECO:0000313" key="2">
    <source>
        <dbReference type="Proteomes" id="UP000472260"/>
    </source>
</evidence>
<reference evidence="1" key="1">
    <citation type="submission" date="2025-08" db="UniProtKB">
        <authorList>
            <consortium name="Ensembl"/>
        </authorList>
    </citation>
    <scope>IDENTIFICATION</scope>
</reference>
<name>A0A671M2F0_9TELE</name>
<reference evidence="1" key="2">
    <citation type="submission" date="2025-09" db="UniProtKB">
        <authorList>
            <consortium name="Ensembl"/>
        </authorList>
    </citation>
    <scope>IDENTIFICATION</scope>
</reference>
<dbReference type="AlphaFoldDB" id="A0A671M2F0"/>
<organism evidence="1 2">
    <name type="scientific">Sinocyclocheilus anshuiensis</name>
    <dbReference type="NCBI Taxonomy" id="1608454"/>
    <lineage>
        <taxon>Eukaryota</taxon>
        <taxon>Metazoa</taxon>
        <taxon>Chordata</taxon>
        <taxon>Craniata</taxon>
        <taxon>Vertebrata</taxon>
        <taxon>Euteleostomi</taxon>
        <taxon>Actinopterygii</taxon>
        <taxon>Neopterygii</taxon>
        <taxon>Teleostei</taxon>
        <taxon>Ostariophysi</taxon>
        <taxon>Cypriniformes</taxon>
        <taxon>Cyprinidae</taxon>
        <taxon>Cyprininae</taxon>
        <taxon>Sinocyclocheilus</taxon>
    </lineage>
</organism>
<protein>
    <submittedName>
        <fullName evidence="1">Uncharacterized protein</fullName>
    </submittedName>
</protein>
<accession>A0A671M2F0</accession>
<dbReference type="Ensembl" id="ENSSANT00000027576.1">
    <property type="protein sequence ID" value="ENSSANP00000025894.1"/>
    <property type="gene ID" value="ENSSANG00000013361.1"/>
</dbReference>
<dbReference type="InterPro" id="IPR029058">
    <property type="entry name" value="AB_hydrolase_fold"/>
</dbReference>
<dbReference type="SUPFAM" id="SSF53474">
    <property type="entry name" value="alpha/beta-Hydrolases"/>
    <property type="match status" value="1"/>
</dbReference>
<dbReference type="Gene3D" id="3.40.50.1820">
    <property type="entry name" value="alpha/beta hydrolase"/>
    <property type="match status" value="1"/>
</dbReference>
<dbReference type="Proteomes" id="UP000472260">
    <property type="component" value="Unassembled WGS sequence"/>
</dbReference>
<keyword evidence="2" id="KW-1185">Reference proteome</keyword>
<sequence>MTSKPRYPVYGGKINDDFTPTGVSEDSIYANQQVMVWIHGGALVTGGACTYDGSPLVYRLGMLGYFRY</sequence>